<evidence type="ECO:0000256" key="4">
    <source>
        <dbReference type="ARBA" id="ARBA00022692"/>
    </source>
</evidence>
<evidence type="ECO:0000256" key="1">
    <source>
        <dbReference type="ARBA" id="ARBA00004141"/>
    </source>
</evidence>
<dbReference type="RefSeq" id="WP_014080587.1">
    <property type="nucleotide sequence ID" value="NZ_CAUGCI010000007.1"/>
</dbReference>
<feature type="transmembrane region" description="Helical" evidence="7">
    <location>
        <begin position="285"/>
        <end position="308"/>
    </location>
</feature>
<feature type="domain" description="Bacterial sugar transferase" evidence="8">
    <location>
        <begin position="280"/>
        <end position="468"/>
    </location>
</feature>
<organism evidence="9 10">
    <name type="scientific">Roseburia hominis</name>
    <dbReference type="NCBI Taxonomy" id="301301"/>
    <lineage>
        <taxon>Bacteria</taxon>
        <taxon>Bacillati</taxon>
        <taxon>Bacillota</taxon>
        <taxon>Clostridia</taxon>
        <taxon>Lachnospirales</taxon>
        <taxon>Lachnospiraceae</taxon>
        <taxon>Roseburia</taxon>
    </lineage>
</organism>
<dbReference type="PANTHER" id="PTHR30576">
    <property type="entry name" value="COLANIC BIOSYNTHESIS UDP-GLUCOSE LIPID CARRIER TRANSFERASE"/>
    <property type="match status" value="1"/>
</dbReference>
<evidence type="ECO:0000256" key="3">
    <source>
        <dbReference type="ARBA" id="ARBA00022679"/>
    </source>
</evidence>
<dbReference type="EMBL" id="QRVL01000003">
    <property type="protein sequence ID" value="RGS41375.1"/>
    <property type="molecule type" value="Genomic_DNA"/>
</dbReference>
<proteinExistence type="inferred from homology"/>
<dbReference type="Pfam" id="PF13727">
    <property type="entry name" value="CoA_binding_3"/>
    <property type="match status" value="1"/>
</dbReference>
<evidence type="ECO:0000256" key="6">
    <source>
        <dbReference type="ARBA" id="ARBA00023136"/>
    </source>
</evidence>
<dbReference type="AlphaFoldDB" id="A0A395VDH4"/>
<keyword evidence="4 7" id="KW-0812">Transmembrane</keyword>
<gene>
    <name evidence="9" type="ORF">DWX93_06930</name>
</gene>
<comment type="caution">
    <text evidence="9">The sequence shown here is derived from an EMBL/GenBank/DDBJ whole genome shotgun (WGS) entry which is preliminary data.</text>
</comment>
<evidence type="ECO:0000259" key="8">
    <source>
        <dbReference type="Pfam" id="PF02397"/>
    </source>
</evidence>
<sequence length="473" mass="54776">MYQSKEKIQTVVLFLADLVCFVISYFFGGYLWLVRYRNVSVINMKTELMESFGVVMVIYMLVLLFSDIEKNFIRRNLARDFMAAVEASVVMIFVTALTIFLQHNNADASRGVYFCIAVVNLILFFITHAAIKYYLLKIYRNKRGTSQIFLVTTVDRVLDTLTEIENAKDWAHRLTGIAVIDDNQIGRWYEGIPVVATYDTMYQYVKEQIVDEVFINVPYDTGESLAEVVNNFENMGATVHITIELLRHFDEYHKSFNMMGNVPVVTFSNQYYDWKMLFVKRLMDIAGAIVGLAITAVVTVFLAPPLLIESPGPLFFAQKRVGRNGRFFKIYKFRSMYRDAEERKKELESQNEMNGFMFKMKDDPRITKVGKFIRKTSIDELPQFYNVLKGDMSLVGTRPPTVDEFRQYESHQKRRLSAKPGITGLWQVSGRNEIKDFEDVVKLDVQYIDNWSIGLDIKIILKTIKVVFEKGGE</sequence>
<dbReference type="OMA" id="WTIWRDI"/>
<dbReference type="GO" id="GO:0016020">
    <property type="term" value="C:membrane"/>
    <property type="evidence" value="ECO:0007669"/>
    <property type="project" value="UniProtKB-SubCell"/>
</dbReference>
<dbReference type="NCBIfam" id="TIGR03025">
    <property type="entry name" value="EPS_sugtrans"/>
    <property type="match status" value="1"/>
</dbReference>
<dbReference type="Proteomes" id="UP000266172">
    <property type="component" value="Unassembled WGS sequence"/>
</dbReference>
<dbReference type="InterPro" id="IPR017475">
    <property type="entry name" value="EPS_sugar_tfrase"/>
</dbReference>
<keyword evidence="6 7" id="KW-0472">Membrane</keyword>
<feature type="transmembrane region" description="Helical" evidence="7">
    <location>
        <begin position="52"/>
        <end position="69"/>
    </location>
</feature>
<evidence type="ECO:0000256" key="5">
    <source>
        <dbReference type="ARBA" id="ARBA00022989"/>
    </source>
</evidence>
<comment type="subcellular location">
    <subcellularLocation>
        <location evidence="1">Membrane</location>
        <topology evidence="1">Multi-pass membrane protein</topology>
    </subcellularLocation>
</comment>
<dbReference type="Pfam" id="PF02397">
    <property type="entry name" value="Bac_transf"/>
    <property type="match status" value="1"/>
</dbReference>
<feature type="transmembrane region" description="Helical" evidence="7">
    <location>
        <begin position="81"/>
        <end position="99"/>
    </location>
</feature>
<dbReference type="PANTHER" id="PTHR30576:SF10">
    <property type="entry name" value="SLL5057 PROTEIN"/>
    <property type="match status" value="1"/>
</dbReference>
<reference evidence="9 10" key="1">
    <citation type="submission" date="2018-08" db="EMBL/GenBank/DDBJ databases">
        <title>A genome reference for cultivated species of the human gut microbiota.</title>
        <authorList>
            <person name="Zou Y."/>
            <person name="Xue W."/>
            <person name="Luo G."/>
        </authorList>
    </citation>
    <scope>NUCLEOTIDE SEQUENCE [LARGE SCALE GENOMIC DNA]</scope>
    <source>
        <strain evidence="9 10">AF22-12AC</strain>
    </source>
</reference>
<dbReference type="Gene3D" id="3.40.50.720">
    <property type="entry name" value="NAD(P)-binding Rossmann-like Domain"/>
    <property type="match status" value="1"/>
</dbReference>
<evidence type="ECO:0000256" key="7">
    <source>
        <dbReference type="SAM" id="Phobius"/>
    </source>
</evidence>
<evidence type="ECO:0000313" key="9">
    <source>
        <dbReference type="EMBL" id="RGS41375.1"/>
    </source>
</evidence>
<accession>A0A395VDH4</accession>
<evidence type="ECO:0000313" key="10">
    <source>
        <dbReference type="Proteomes" id="UP000266172"/>
    </source>
</evidence>
<keyword evidence="5 7" id="KW-1133">Transmembrane helix</keyword>
<feature type="transmembrane region" description="Helical" evidence="7">
    <location>
        <begin position="111"/>
        <end position="135"/>
    </location>
</feature>
<dbReference type="InterPro" id="IPR003362">
    <property type="entry name" value="Bact_transf"/>
</dbReference>
<protein>
    <submittedName>
        <fullName evidence="9">Sugar transferase</fullName>
    </submittedName>
</protein>
<dbReference type="GeneID" id="93724202"/>
<evidence type="ECO:0000256" key="2">
    <source>
        <dbReference type="ARBA" id="ARBA00006464"/>
    </source>
</evidence>
<dbReference type="GO" id="GO:0016780">
    <property type="term" value="F:phosphotransferase activity, for other substituted phosphate groups"/>
    <property type="evidence" value="ECO:0007669"/>
    <property type="project" value="TreeGrafter"/>
</dbReference>
<feature type="transmembrane region" description="Helical" evidence="7">
    <location>
        <begin position="12"/>
        <end position="32"/>
    </location>
</feature>
<name>A0A395VDH4_9FIRM</name>
<comment type="similarity">
    <text evidence="2">Belongs to the bacterial sugar transferase family.</text>
</comment>
<keyword evidence="3 9" id="KW-0808">Transferase</keyword>